<keyword evidence="1" id="KW-1133">Transmembrane helix</keyword>
<comment type="caution">
    <text evidence="2">The sequence shown here is derived from an EMBL/GenBank/DDBJ whole genome shotgun (WGS) entry which is preliminary data.</text>
</comment>
<dbReference type="Proteomes" id="UP000266305">
    <property type="component" value="Unassembled WGS sequence"/>
</dbReference>
<evidence type="ECO:0000256" key="1">
    <source>
        <dbReference type="SAM" id="Phobius"/>
    </source>
</evidence>
<feature type="transmembrane region" description="Helical" evidence="1">
    <location>
        <begin position="20"/>
        <end position="49"/>
    </location>
</feature>
<organism evidence="2 3">
    <name type="scientific">Cereibacter sphaeroides</name>
    <name type="common">Rhodobacter sphaeroides</name>
    <dbReference type="NCBI Taxonomy" id="1063"/>
    <lineage>
        <taxon>Bacteria</taxon>
        <taxon>Pseudomonadati</taxon>
        <taxon>Pseudomonadota</taxon>
        <taxon>Alphaproteobacteria</taxon>
        <taxon>Rhodobacterales</taxon>
        <taxon>Paracoccaceae</taxon>
        <taxon>Cereibacter</taxon>
    </lineage>
</organism>
<reference evidence="2 3" key="1">
    <citation type="submission" date="2018-08" db="EMBL/GenBank/DDBJ databases">
        <title>Draft genome sequence of Rhodobacter sphaeroides FY.</title>
        <authorList>
            <person name="Rayyan A."/>
            <person name="Meyer T.E."/>
            <person name="Kyndt J.A."/>
        </authorList>
    </citation>
    <scope>NUCLEOTIDE SEQUENCE [LARGE SCALE GENOMIC DNA]</scope>
    <source>
        <strain evidence="2 3">FY</strain>
    </source>
</reference>
<proteinExistence type="predicted"/>
<protein>
    <submittedName>
        <fullName evidence="2">Periplasmic nitrate reductase, NapE protein</fullName>
    </submittedName>
</protein>
<dbReference type="NCBIfam" id="TIGR02973">
    <property type="entry name" value="nitrate_rd_NapE"/>
    <property type="match status" value="1"/>
</dbReference>
<dbReference type="EMBL" id="QWGP01000029">
    <property type="protein sequence ID" value="RHZ91838.1"/>
    <property type="molecule type" value="Genomic_DNA"/>
</dbReference>
<evidence type="ECO:0000313" key="2">
    <source>
        <dbReference type="EMBL" id="RHZ91838.1"/>
    </source>
</evidence>
<accession>A0AAX1UGM5</accession>
<dbReference type="InterPro" id="IPR010649">
    <property type="entry name" value="NapE_TorE"/>
</dbReference>
<evidence type="ECO:0000313" key="3">
    <source>
        <dbReference type="Proteomes" id="UP000266305"/>
    </source>
</evidence>
<keyword evidence="1" id="KW-0472">Membrane</keyword>
<dbReference type="InterPro" id="IPR004448">
    <property type="entry name" value="Nitrate_reductase_NapE"/>
</dbReference>
<name>A0AAX1UGM5_CERSP</name>
<dbReference type="Pfam" id="PF06796">
    <property type="entry name" value="NapE"/>
    <property type="match status" value="1"/>
</dbReference>
<keyword evidence="1" id="KW-0812">Transmembrane</keyword>
<gene>
    <name evidence="2" type="primary">napE</name>
    <name evidence="2" type="ORF">D1114_19180</name>
</gene>
<dbReference type="RefSeq" id="WP_115475909.1">
    <property type="nucleotide sequence ID" value="NZ_QWGP01000029.1"/>
</dbReference>
<dbReference type="AlphaFoldDB" id="A0AAX1UGM5"/>
<sequence length="60" mass="6615">MADEPAGNVQTARAGRRHELIVFFILAAVIWPFLSVAFVGGYGFLIWMWQIVFGPPGPPV</sequence>